<dbReference type="AlphaFoldDB" id="A0A072UII2"/>
<reference evidence="2" key="3">
    <citation type="submission" date="2015-04" db="UniProtKB">
        <authorList>
            <consortium name="EnsemblPlants"/>
        </authorList>
    </citation>
    <scope>IDENTIFICATION</scope>
    <source>
        <strain evidence="2">cv. Jemalong A17</strain>
    </source>
</reference>
<reference evidence="1 3" key="2">
    <citation type="journal article" date="2014" name="BMC Genomics">
        <title>An improved genome release (version Mt4.0) for the model legume Medicago truncatula.</title>
        <authorList>
            <person name="Tang H."/>
            <person name="Krishnakumar V."/>
            <person name="Bidwell S."/>
            <person name="Rosen B."/>
            <person name="Chan A."/>
            <person name="Zhou S."/>
            <person name="Gentzbittel L."/>
            <person name="Childs K.L."/>
            <person name="Yandell M."/>
            <person name="Gundlach H."/>
            <person name="Mayer K.F."/>
            <person name="Schwartz D.C."/>
            <person name="Town C.D."/>
        </authorList>
    </citation>
    <scope>GENOME REANNOTATION</scope>
    <source>
        <strain evidence="1">A17</strain>
        <strain evidence="2 3">cv. Jemalong A17</strain>
    </source>
</reference>
<name>A0A072UII2_MEDTR</name>
<dbReference type="EMBL" id="CM001220">
    <property type="protein sequence ID" value="KEH29251.1"/>
    <property type="molecule type" value="Genomic_DNA"/>
</dbReference>
<dbReference type="HOGENOM" id="CLU_1333701_0_0_1"/>
<sequence>MKQNIVILNILMDIIILRLPLREKIKGAVFDMNGDAAPGPDGFGGANINLWTNNWLDIRLVDLLYISPTLHTKLRASVADVIMDGAYSLPAEAMAVLEVASRVSNMVLPTAPLPDALVWLHWSDALVHTIYDIWLTQNSLRFTNLTAVAHSTKARIHAAINFSGNISAGKCIASDANILDAFSVSSHNHRVSDILMVSWKAPSPPG</sequence>
<dbReference type="Proteomes" id="UP000002051">
    <property type="component" value="Chromosome 4"/>
</dbReference>
<dbReference type="EnsemblPlants" id="KEH29251">
    <property type="protein sequence ID" value="KEH29251"/>
    <property type="gene ID" value="MTR_4g031795"/>
</dbReference>
<evidence type="ECO:0000313" key="2">
    <source>
        <dbReference type="EnsemblPlants" id="KEH29251"/>
    </source>
</evidence>
<evidence type="ECO:0000313" key="1">
    <source>
        <dbReference type="EMBL" id="KEH29251.1"/>
    </source>
</evidence>
<protein>
    <submittedName>
        <fullName evidence="1 2">Uncharacterized protein</fullName>
    </submittedName>
</protein>
<evidence type="ECO:0000313" key="3">
    <source>
        <dbReference type="Proteomes" id="UP000002051"/>
    </source>
</evidence>
<proteinExistence type="predicted"/>
<keyword evidence="3" id="KW-1185">Reference proteome</keyword>
<accession>A0A072UII2</accession>
<organism evidence="1 3">
    <name type="scientific">Medicago truncatula</name>
    <name type="common">Barrel medic</name>
    <name type="synonym">Medicago tribuloides</name>
    <dbReference type="NCBI Taxonomy" id="3880"/>
    <lineage>
        <taxon>Eukaryota</taxon>
        <taxon>Viridiplantae</taxon>
        <taxon>Streptophyta</taxon>
        <taxon>Embryophyta</taxon>
        <taxon>Tracheophyta</taxon>
        <taxon>Spermatophyta</taxon>
        <taxon>Magnoliopsida</taxon>
        <taxon>eudicotyledons</taxon>
        <taxon>Gunneridae</taxon>
        <taxon>Pentapetalae</taxon>
        <taxon>rosids</taxon>
        <taxon>fabids</taxon>
        <taxon>Fabales</taxon>
        <taxon>Fabaceae</taxon>
        <taxon>Papilionoideae</taxon>
        <taxon>50 kb inversion clade</taxon>
        <taxon>NPAAA clade</taxon>
        <taxon>Hologalegina</taxon>
        <taxon>IRL clade</taxon>
        <taxon>Trifolieae</taxon>
        <taxon>Medicago</taxon>
    </lineage>
</organism>
<gene>
    <name evidence="1" type="ordered locus">MTR_4g031795</name>
</gene>
<reference evidence="1 3" key="1">
    <citation type="journal article" date="2011" name="Nature">
        <title>The Medicago genome provides insight into the evolution of rhizobial symbioses.</title>
        <authorList>
            <person name="Young N.D."/>
            <person name="Debelle F."/>
            <person name="Oldroyd G.E."/>
            <person name="Geurts R."/>
            <person name="Cannon S.B."/>
            <person name="Udvardi M.K."/>
            <person name="Benedito V.A."/>
            <person name="Mayer K.F."/>
            <person name="Gouzy J."/>
            <person name="Schoof H."/>
            <person name="Van de Peer Y."/>
            <person name="Proost S."/>
            <person name="Cook D.R."/>
            <person name="Meyers B.C."/>
            <person name="Spannagl M."/>
            <person name="Cheung F."/>
            <person name="De Mita S."/>
            <person name="Krishnakumar V."/>
            <person name="Gundlach H."/>
            <person name="Zhou S."/>
            <person name="Mudge J."/>
            <person name="Bharti A.K."/>
            <person name="Murray J.D."/>
            <person name="Naoumkina M.A."/>
            <person name="Rosen B."/>
            <person name="Silverstein K.A."/>
            <person name="Tang H."/>
            <person name="Rombauts S."/>
            <person name="Zhao P.X."/>
            <person name="Zhou P."/>
            <person name="Barbe V."/>
            <person name="Bardou P."/>
            <person name="Bechner M."/>
            <person name="Bellec A."/>
            <person name="Berger A."/>
            <person name="Berges H."/>
            <person name="Bidwell S."/>
            <person name="Bisseling T."/>
            <person name="Choisne N."/>
            <person name="Couloux A."/>
            <person name="Denny R."/>
            <person name="Deshpande S."/>
            <person name="Dai X."/>
            <person name="Doyle J.J."/>
            <person name="Dudez A.M."/>
            <person name="Farmer A.D."/>
            <person name="Fouteau S."/>
            <person name="Franken C."/>
            <person name="Gibelin C."/>
            <person name="Gish J."/>
            <person name="Goldstein S."/>
            <person name="Gonzalez A.J."/>
            <person name="Green P.J."/>
            <person name="Hallab A."/>
            <person name="Hartog M."/>
            <person name="Hua A."/>
            <person name="Humphray S.J."/>
            <person name="Jeong D.H."/>
            <person name="Jing Y."/>
            <person name="Jocker A."/>
            <person name="Kenton S.M."/>
            <person name="Kim D.J."/>
            <person name="Klee K."/>
            <person name="Lai H."/>
            <person name="Lang C."/>
            <person name="Lin S."/>
            <person name="Macmil S.L."/>
            <person name="Magdelenat G."/>
            <person name="Matthews L."/>
            <person name="McCorrison J."/>
            <person name="Monaghan E.L."/>
            <person name="Mun J.H."/>
            <person name="Najar F.Z."/>
            <person name="Nicholson C."/>
            <person name="Noirot C."/>
            <person name="O'Bleness M."/>
            <person name="Paule C.R."/>
            <person name="Poulain J."/>
            <person name="Prion F."/>
            <person name="Qin B."/>
            <person name="Qu C."/>
            <person name="Retzel E.F."/>
            <person name="Riddle C."/>
            <person name="Sallet E."/>
            <person name="Samain S."/>
            <person name="Samson N."/>
            <person name="Sanders I."/>
            <person name="Saurat O."/>
            <person name="Scarpelli C."/>
            <person name="Schiex T."/>
            <person name="Segurens B."/>
            <person name="Severin A.J."/>
            <person name="Sherrier D.J."/>
            <person name="Shi R."/>
            <person name="Sims S."/>
            <person name="Singer S.R."/>
            <person name="Sinharoy S."/>
            <person name="Sterck L."/>
            <person name="Viollet A."/>
            <person name="Wang B.B."/>
            <person name="Wang K."/>
            <person name="Wang M."/>
            <person name="Wang X."/>
            <person name="Warfsmann J."/>
            <person name="Weissenbach J."/>
            <person name="White D.D."/>
            <person name="White J.D."/>
            <person name="Wiley G.B."/>
            <person name="Wincker P."/>
            <person name="Xing Y."/>
            <person name="Yang L."/>
            <person name="Yao Z."/>
            <person name="Ying F."/>
            <person name="Zhai J."/>
            <person name="Zhou L."/>
            <person name="Zuber A."/>
            <person name="Denarie J."/>
            <person name="Dixon R.A."/>
            <person name="May G.D."/>
            <person name="Schwartz D.C."/>
            <person name="Rogers J."/>
            <person name="Quetier F."/>
            <person name="Town C.D."/>
            <person name="Roe B.A."/>
        </authorList>
    </citation>
    <scope>NUCLEOTIDE SEQUENCE [LARGE SCALE GENOMIC DNA]</scope>
    <source>
        <strain evidence="1">A17</strain>
        <strain evidence="2 3">cv. Jemalong A17</strain>
    </source>
</reference>